<dbReference type="SUPFAM" id="SSF46689">
    <property type="entry name" value="Homeodomain-like"/>
    <property type="match status" value="1"/>
</dbReference>
<organism evidence="5 6">
    <name type="scientific">Yinghuangia aomiensis</name>
    <dbReference type="NCBI Taxonomy" id="676205"/>
    <lineage>
        <taxon>Bacteria</taxon>
        <taxon>Bacillati</taxon>
        <taxon>Actinomycetota</taxon>
        <taxon>Actinomycetes</taxon>
        <taxon>Kitasatosporales</taxon>
        <taxon>Streptomycetaceae</taxon>
        <taxon>Yinghuangia</taxon>
    </lineage>
</organism>
<dbReference type="PANTHER" id="PTHR47894">
    <property type="entry name" value="HTH-TYPE TRANSCRIPTIONAL REGULATOR GADX"/>
    <property type="match status" value="1"/>
</dbReference>
<accession>A0ABP9HAD4</accession>
<sequence>MSAQTVPIHYVHRMLRVAERRGLDVVPLLREAGIPEDVAGHAKARITVGQFGRAARRLLVLTDDELFGLGPRVPRGTFRLIGLSLIHAPDLRTVLGRLADASAVLAGVPRITVTEDGARTTLAADVSALDDPEHLGAEVVATLAHRFSGWLIGRRIALRAVELPYPEPAYALDYYPILGRMPLFGTQRVALTFDSVLLAAPVVRSEADLLAYIDLMPGNFFATRDHGSSTADRVRKILEGGLRGTWPTPDEIAARLAVSVQHLRRMLREEKTSVGRIREELLRDAAITSLARGEEPVEDLARRLGYSEASAFRRAFRRWTGSPPGAYRPTH</sequence>
<dbReference type="Proteomes" id="UP001500466">
    <property type="component" value="Unassembled WGS sequence"/>
</dbReference>
<evidence type="ECO:0000256" key="3">
    <source>
        <dbReference type="ARBA" id="ARBA00023163"/>
    </source>
</evidence>
<dbReference type="SMART" id="SM00342">
    <property type="entry name" value="HTH_ARAC"/>
    <property type="match status" value="1"/>
</dbReference>
<reference evidence="6" key="1">
    <citation type="journal article" date="2019" name="Int. J. Syst. Evol. Microbiol.">
        <title>The Global Catalogue of Microorganisms (GCM) 10K type strain sequencing project: providing services to taxonomists for standard genome sequencing and annotation.</title>
        <authorList>
            <consortium name="The Broad Institute Genomics Platform"/>
            <consortium name="The Broad Institute Genome Sequencing Center for Infectious Disease"/>
            <person name="Wu L."/>
            <person name="Ma J."/>
        </authorList>
    </citation>
    <scope>NUCLEOTIDE SEQUENCE [LARGE SCALE GENOMIC DNA]</scope>
    <source>
        <strain evidence="6">JCM 17986</strain>
    </source>
</reference>
<dbReference type="Pfam" id="PF12833">
    <property type="entry name" value="HTH_18"/>
    <property type="match status" value="1"/>
</dbReference>
<proteinExistence type="predicted"/>
<name>A0ABP9HAD4_9ACTN</name>
<evidence type="ECO:0000313" key="6">
    <source>
        <dbReference type="Proteomes" id="UP001500466"/>
    </source>
</evidence>
<dbReference type="PANTHER" id="PTHR47894:SF1">
    <property type="entry name" value="HTH-TYPE TRANSCRIPTIONAL REGULATOR VQSM"/>
    <property type="match status" value="1"/>
</dbReference>
<dbReference type="InterPro" id="IPR018060">
    <property type="entry name" value="HTH_AraC"/>
</dbReference>
<dbReference type="InterPro" id="IPR020449">
    <property type="entry name" value="Tscrpt_reg_AraC-type_HTH"/>
</dbReference>
<feature type="domain" description="HTH araC/xylS-type" evidence="4">
    <location>
        <begin position="232"/>
        <end position="330"/>
    </location>
</feature>
<dbReference type="InterPro" id="IPR032687">
    <property type="entry name" value="AraC-type_N"/>
</dbReference>
<dbReference type="RefSeq" id="WP_345676162.1">
    <property type="nucleotide sequence ID" value="NZ_BAABHS010000010.1"/>
</dbReference>
<comment type="caution">
    <text evidence="5">The sequence shown here is derived from an EMBL/GenBank/DDBJ whole genome shotgun (WGS) entry which is preliminary data.</text>
</comment>
<protein>
    <submittedName>
        <fullName evidence="5">AraC family transcriptional regulator</fullName>
    </submittedName>
</protein>
<dbReference type="Pfam" id="PF12625">
    <property type="entry name" value="Arabinose_bd"/>
    <property type="match status" value="1"/>
</dbReference>
<evidence type="ECO:0000259" key="4">
    <source>
        <dbReference type="PROSITE" id="PS01124"/>
    </source>
</evidence>
<evidence type="ECO:0000256" key="1">
    <source>
        <dbReference type="ARBA" id="ARBA00023015"/>
    </source>
</evidence>
<evidence type="ECO:0000313" key="5">
    <source>
        <dbReference type="EMBL" id="GAA4965432.1"/>
    </source>
</evidence>
<keyword evidence="6" id="KW-1185">Reference proteome</keyword>
<keyword evidence="1" id="KW-0805">Transcription regulation</keyword>
<dbReference type="PROSITE" id="PS01124">
    <property type="entry name" value="HTH_ARAC_FAMILY_2"/>
    <property type="match status" value="1"/>
</dbReference>
<dbReference type="EMBL" id="BAABHS010000010">
    <property type="protein sequence ID" value="GAA4965432.1"/>
    <property type="molecule type" value="Genomic_DNA"/>
</dbReference>
<dbReference type="PRINTS" id="PR00032">
    <property type="entry name" value="HTHARAC"/>
</dbReference>
<dbReference type="InterPro" id="IPR009057">
    <property type="entry name" value="Homeodomain-like_sf"/>
</dbReference>
<gene>
    <name evidence="5" type="ORF">GCM10023205_32230</name>
</gene>
<dbReference type="Gene3D" id="1.10.10.60">
    <property type="entry name" value="Homeodomain-like"/>
    <property type="match status" value="1"/>
</dbReference>
<keyword evidence="3" id="KW-0804">Transcription</keyword>
<evidence type="ECO:0000256" key="2">
    <source>
        <dbReference type="ARBA" id="ARBA00023125"/>
    </source>
</evidence>
<keyword evidence="2" id="KW-0238">DNA-binding</keyword>